<proteinExistence type="predicted"/>
<sequence>MIIKTSRITAESTHRHLYRHLMRTDENEEVRIVQGREFALAEAVKDARHAKRRYGLRHVILSPEQATSPETFQKIVTLYQSEFGADPPLMIVEHQKKRADGQSYDRHWHVVFAETLANGRSLDSRFIRIRNEKVARFTELAFGHPLTSGKHNDAVIRALEASTNPHMQRAATDFKRAFWGEANTPQATFTDKAHQVTKRKAGKSVLPSMRAHLRKRWQEEGQVLLSFIERVAEEGYLLREGDKPDVWLIGQNGGAHLALHRVLGLKKKELVALLSDANRPVPLSPPRLTVQSVKANKPPPIAVPPDYAQKLEVLRQCIRPRWKRSECRAELIALPYQNRVRRLENSTLGEMLERLLAALIARMLKALFGLSIEVPPITADEARERISKACAEVAHLRQQDVQEHFASPEVQAALRERRLLKQRLVSDNPVTRQAIQAGAWGEAMMSLRGEPRVPVHSMPKLPLLETVSVGSGLAGA</sequence>
<dbReference type="EMBL" id="BAMV01000007">
    <property type="protein sequence ID" value="GAN59783.1"/>
    <property type="molecule type" value="Genomic_DNA"/>
</dbReference>
<dbReference type="STRING" id="1231339.Abci_007_186"/>
<accession>A0A0D6N2K0</accession>
<comment type="caution">
    <text evidence="1">The sequence shown here is derived from an EMBL/GenBank/DDBJ whole genome shotgun (WGS) entry which is preliminary data.</text>
</comment>
<organism evidence="1 3">
    <name type="scientific">Acetobacter cibinongensis</name>
    <dbReference type="NCBI Taxonomy" id="146475"/>
    <lineage>
        <taxon>Bacteria</taxon>
        <taxon>Pseudomonadati</taxon>
        <taxon>Pseudomonadota</taxon>
        <taxon>Alphaproteobacteria</taxon>
        <taxon>Acetobacterales</taxon>
        <taxon>Acetobacteraceae</taxon>
        <taxon>Acetobacter</taxon>
    </lineage>
</organism>
<dbReference type="EMBL" id="BJVU01000008">
    <property type="protein sequence ID" value="GEL59305.1"/>
    <property type="molecule type" value="Genomic_DNA"/>
</dbReference>
<accession>A0A6N3SPI6</accession>
<dbReference type="Proteomes" id="UP000032671">
    <property type="component" value="Unassembled WGS sequence"/>
</dbReference>
<protein>
    <submittedName>
        <fullName evidence="1">Uncharacterized protein</fullName>
    </submittedName>
</protein>
<keyword evidence="4" id="KW-1185">Reference proteome</keyword>
<reference evidence="2 4" key="2">
    <citation type="submission" date="2019-07" db="EMBL/GenBank/DDBJ databases">
        <title>Whole genome shotgun sequence of Acetobacter cibinongensis NBRC 16605.</title>
        <authorList>
            <person name="Hosoyama A."/>
            <person name="Uohara A."/>
            <person name="Ohji S."/>
            <person name="Ichikawa N."/>
        </authorList>
    </citation>
    <scope>NUCLEOTIDE SEQUENCE [LARGE SCALE GENOMIC DNA]</scope>
    <source>
        <strain evidence="2 4">NBRC 16605</strain>
    </source>
</reference>
<evidence type="ECO:0000313" key="3">
    <source>
        <dbReference type="Proteomes" id="UP000032671"/>
    </source>
</evidence>
<evidence type="ECO:0000313" key="1">
    <source>
        <dbReference type="EMBL" id="GAN59783.1"/>
    </source>
</evidence>
<dbReference type="Proteomes" id="UP000321891">
    <property type="component" value="Unassembled WGS sequence"/>
</dbReference>
<gene>
    <name evidence="1" type="ORF">Abci_007_186</name>
    <name evidence="2" type="ORF">ACI01nite_19070</name>
</gene>
<reference evidence="1 3" key="1">
    <citation type="submission" date="2012-11" db="EMBL/GenBank/DDBJ databases">
        <title>Whole genome sequence of Acetobacter cibinongensis 4H-1.</title>
        <authorList>
            <person name="Azuma Y."/>
            <person name="Higashiura N."/>
            <person name="Hirakawa H."/>
            <person name="Matsushita K."/>
        </authorList>
    </citation>
    <scope>NUCLEOTIDE SEQUENCE [LARGE SCALE GENOMIC DNA]</scope>
    <source>
        <strain evidence="1 3">4H-1</strain>
    </source>
</reference>
<evidence type="ECO:0000313" key="4">
    <source>
        <dbReference type="Proteomes" id="UP000321891"/>
    </source>
</evidence>
<evidence type="ECO:0000313" key="2">
    <source>
        <dbReference type="EMBL" id="GEL59305.1"/>
    </source>
</evidence>
<dbReference type="AlphaFoldDB" id="A0A0D6N2K0"/>
<name>A0A0D6N2K0_9PROT</name>
<dbReference type="RefSeq" id="WP_048837842.1">
    <property type="nucleotide sequence ID" value="NZ_BAMV01000007.1"/>
</dbReference>